<name>W9BZV0_SCLBF</name>
<keyword evidence="1" id="KW-0732">Signal</keyword>
<dbReference type="InterPro" id="IPR029058">
    <property type="entry name" value="AB_hydrolase_fold"/>
</dbReference>
<dbReference type="Gene3D" id="3.40.50.1820">
    <property type="entry name" value="alpha/beta hydrolase"/>
    <property type="match status" value="1"/>
</dbReference>
<reference evidence="2 3" key="1">
    <citation type="journal article" date="2014" name="Genome Announc.">
        <title>Draft genome sequence of Sclerotinia borealis, a psychrophilic plant pathogenic fungus.</title>
        <authorList>
            <person name="Mardanov A.V."/>
            <person name="Beletsky A.V."/>
            <person name="Kadnikov V.V."/>
            <person name="Ignatov A.N."/>
            <person name="Ravin N.V."/>
        </authorList>
    </citation>
    <scope>NUCLEOTIDE SEQUENCE [LARGE SCALE GENOMIC DNA]</scope>
    <source>
        <strain evidence="3">F-4157</strain>
    </source>
</reference>
<feature type="chain" id="PRO_5004917964" evidence="1">
    <location>
        <begin position="23"/>
        <end position="86"/>
    </location>
</feature>
<accession>W9BZV0</accession>
<dbReference type="Proteomes" id="UP000019487">
    <property type="component" value="Unassembled WGS sequence"/>
</dbReference>
<protein>
    <submittedName>
        <fullName evidence="2">Uncharacterized protein</fullName>
    </submittedName>
</protein>
<evidence type="ECO:0000313" key="2">
    <source>
        <dbReference type="EMBL" id="ESZ90102.1"/>
    </source>
</evidence>
<keyword evidence="3" id="KW-1185">Reference proteome</keyword>
<gene>
    <name evidence="2" type="ORF">SBOR_9513</name>
</gene>
<proteinExistence type="predicted"/>
<sequence length="86" mass="9878">MPWFSPLRHSFLTLFPIWMMSGTVEVLIDAIVKFAGEMEDLKEHRVRIYEIANAPRDIFFLWGGQWGELETDEAASAAAQFLTDDT</sequence>
<feature type="signal peptide" evidence="1">
    <location>
        <begin position="1"/>
        <end position="22"/>
    </location>
</feature>
<comment type="caution">
    <text evidence="2">The sequence shown here is derived from an EMBL/GenBank/DDBJ whole genome shotgun (WGS) entry which is preliminary data.</text>
</comment>
<dbReference type="EMBL" id="AYSA01000695">
    <property type="protein sequence ID" value="ESZ90102.1"/>
    <property type="molecule type" value="Genomic_DNA"/>
</dbReference>
<evidence type="ECO:0000256" key="1">
    <source>
        <dbReference type="SAM" id="SignalP"/>
    </source>
</evidence>
<dbReference type="AlphaFoldDB" id="W9BZV0"/>
<organism evidence="2 3">
    <name type="scientific">Sclerotinia borealis (strain F-4128)</name>
    <dbReference type="NCBI Taxonomy" id="1432307"/>
    <lineage>
        <taxon>Eukaryota</taxon>
        <taxon>Fungi</taxon>
        <taxon>Dikarya</taxon>
        <taxon>Ascomycota</taxon>
        <taxon>Pezizomycotina</taxon>
        <taxon>Leotiomycetes</taxon>
        <taxon>Helotiales</taxon>
        <taxon>Sclerotiniaceae</taxon>
        <taxon>Sclerotinia</taxon>
    </lineage>
</organism>
<evidence type="ECO:0000313" key="3">
    <source>
        <dbReference type="Proteomes" id="UP000019487"/>
    </source>
</evidence>
<dbReference type="HOGENOM" id="CLU_2499163_0_0_1"/>